<dbReference type="Gene3D" id="3.30.420.10">
    <property type="entry name" value="Ribonuclease H-like superfamily/Ribonuclease H"/>
    <property type="match status" value="1"/>
</dbReference>
<dbReference type="NCBIfam" id="NF033516">
    <property type="entry name" value="transpos_IS3"/>
    <property type="match status" value="1"/>
</dbReference>
<dbReference type="InterPro" id="IPR050900">
    <property type="entry name" value="Transposase_IS3/IS150/IS904"/>
</dbReference>
<dbReference type="Pfam" id="PF00665">
    <property type="entry name" value="rve"/>
    <property type="match status" value="1"/>
</dbReference>
<dbReference type="Pfam" id="PF13333">
    <property type="entry name" value="rve_2"/>
    <property type="match status" value="1"/>
</dbReference>
<dbReference type="Pfam" id="PF13276">
    <property type="entry name" value="HTH_21"/>
    <property type="match status" value="1"/>
</dbReference>
<dbReference type="InterPro" id="IPR012337">
    <property type="entry name" value="RNaseH-like_sf"/>
</dbReference>
<gene>
    <name evidence="3" type="ORF">RON39_07450</name>
</gene>
<dbReference type="Proteomes" id="UP001253287">
    <property type="component" value="Unassembled WGS sequence"/>
</dbReference>
<reference evidence="3" key="1">
    <citation type="submission" date="2023-08" db="EMBL/GenBank/DDBJ databases">
        <title>Lactobacillus from the Female Urinary Tract.</title>
        <authorList>
            <person name="Stegman N."/>
            <person name="Jackson B."/>
            <person name="Steiling M."/>
            <person name="Sedano C."/>
            <person name="Wolfe A."/>
            <person name="Putonti C."/>
        </authorList>
    </citation>
    <scope>NUCLEOTIDE SEQUENCE</scope>
    <source>
        <strain evidence="3">UMB5661</strain>
    </source>
</reference>
<evidence type="ECO:0000313" key="4">
    <source>
        <dbReference type="Proteomes" id="UP001253287"/>
    </source>
</evidence>
<accession>A0AAW8WRN7</accession>
<dbReference type="InterPro" id="IPR048020">
    <property type="entry name" value="Transpos_IS3"/>
</dbReference>
<dbReference type="PROSITE" id="PS50994">
    <property type="entry name" value="INTEGRASE"/>
    <property type="match status" value="1"/>
</dbReference>
<name>A0AAW8WRN7_9LACO</name>
<sequence>MSKLTKQDKIHIFEEWTLEHKRGVYLSKKYGITRTNINYLVNLIKIHGLSILDKPHTQYSKEYKDRAIKRVLFGNEAVVPVALELGLSSAGMLSNWIRSYRENGYNVVIKQKGRRTHEQEKAERIRAAQARKRRATSPEFKAYCRKRIYKKIGCLGSKKKEPTKTEIAQAVTELRHELGLTVKKTIEIINANEDLPHISRSNYYDVYTREDKDQANHGDVMKRIREIYDEIKDRYVAPGYRRITHILHREGYQINRKTVNRLMRKMNLYGYVMKRRHPYSSYQGDIKGRVKPDLIKRKFFALRPNMKWYTDITEFNLKGQKLYLSPIIDGCGRDIVAYNISRHPNLKQVMTMLDDAFKTNQALNGLIFHTDRGWQYQHKAYQHELALRGIEQSMSKKGCSPDDGLMEGFFGILKREIFYGQEKKYASLDELEQAIRKYINYYNTERTKDKLKELTPIEYRNKSLIA</sequence>
<evidence type="ECO:0000256" key="1">
    <source>
        <dbReference type="ARBA" id="ARBA00002286"/>
    </source>
</evidence>
<protein>
    <submittedName>
        <fullName evidence="3">IS3 family transposase</fullName>
    </submittedName>
</protein>
<dbReference type="InterPro" id="IPR010921">
    <property type="entry name" value="Trp_repressor/repl_initiator"/>
</dbReference>
<comment type="function">
    <text evidence="1">Involved in the transposition of the insertion sequence.</text>
</comment>
<proteinExistence type="predicted"/>
<dbReference type="GO" id="GO:0043565">
    <property type="term" value="F:sequence-specific DNA binding"/>
    <property type="evidence" value="ECO:0007669"/>
    <property type="project" value="InterPro"/>
</dbReference>
<dbReference type="AlphaFoldDB" id="A0AAW8WRN7"/>
<feature type="domain" description="Integrase catalytic" evidence="2">
    <location>
        <begin position="300"/>
        <end position="464"/>
    </location>
</feature>
<dbReference type="EMBL" id="JAVTXN010000037">
    <property type="protein sequence ID" value="MDT9609959.1"/>
    <property type="molecule type" value="Genomic_DNA"/>
</dbReference>
<dbReference type="InterPro" id="IPR001584">
    <property type="entry name" value="Integrase_cat-core"/>
</dbReference>
<dbReference type="SUPFAM" id="SSF48295">
    <property type="entry name" value="TrpR-like"/>
    <property type="match status" value="1"/>
</dbReference>
<dbReference type="RefSeq" id="WP_245193661.1">
    <property type="nucleotide sequence ID" value="NZ_JAAUWJ010000061.1"/>
</dbReference>
<dbReference type="SUPFAM" id="SSF53098">
    <property type="entry name" value="Ribonuclease H-like"/>
    <property type="match status" value="1"/>
</dbReference>
<dbReference type="GO" id="GO:0015074">
    <property type="term" value="P:DNA integration"/>
    <property type="evidence" value="ECO:0007669"/>
    <property type="project" value="InterPro"/>
</dbReference>
<evidence type="ECO:0000313" key="3">
    <source>
        <dbReference type="EMBL" id="MDT9609959.1"/>
    </source>
</evidence>
<dbReference type="InterPro" id="IPR036397">
    <property type="entry name" value="RNaseH_sf"/>
</dbReference>
<comment type="caution">
    <text evidence="3">The sequence shown here is derived from an EMBL/GenBank/DDBJ whole genome shotgun (WGS) entry which is preliminary data.</text>
</comment>
<dbReference type="PANTHER" id="PTHR46889:SF4">
    <property type="entry name" value="TRANSPOSASE INSO FOR INSERTION SEQUENCE ELEMENT IS911B-RELATED"/>
    <property type="match status" value="1"/>
</dbReference>
<dbReference type="PANTHER" id="PTHR46889">
    <property type="entry name" value="TRANSPOSASE INSF FOR INSERTION SEQUENCE IS3B-RELATED"/>
    <property type="match status" value="1"/>
</dbReference>
<evidence type="ECO:0000259" key="2">
    <source>
        <dbReference type="PROSITE" id="PS50994"/>
    </source>
</evidence>
<organism evidence="3 4">
    <name type="scientific">Lactobacillus crispatus</name>
    <dbReference type="NCBI Taxonomy" id="47770"/>
    <lineage>
        <taxon>Bacteria</taxon>
        <taxon>Bacillati</taxon>
        <taxon>Bacillota</taxon>
        <taxon>Bacilli</taxon>
        <taxon>Lactobacillales</taxon>
        <taxon>Lactobacillaceae</taxon>
        <taxon>Lactobacillus</taxon>
    </lineage>
</organism>
<dbReference type="InterPro" id="IPR025948">
    <property type="entry name" value="HTH-like_dom"/>
</dbReference>